<dbReference type="GO" id="GO:0012505">
    <property type="term" value="C:endomembrane system"/>
    <property type="evidence" value="ECO:0007669"/>
    <property type="project" value="UniProtKB-SubCell"/>
</dbReference>
<keyword evidence="7" id="KW-0406">Ion transport</keyword>
<keyword evidence="5" id="KW-0375">Hydrogen ion transport</keyword>
<evidence type="ECO:0000313" key="12">
    <source>
        <dbReference type="Proteomes" id="UP000019149"/>
    </source>
</evidence>
<dbReference type="EMBL" id="APAU02000017">
    <property type="protein sequence ID" value="EUB61740.1"/>
    <property type="molecule type" value="Genomic_DNA"/>
</dbReference>
<dbReference type="KEGG" id="egl:EGR_03286"/>
<comment type="caution">
    <text evidence="11">The sequence shown here is derived from an EMBL/GenBank/DDBJ whole genome shotgun (WGS) entry which is preliminary data.</text>
</comment>
<dbReference type="PANTHER" id="PTHR12263">
    <property type="entry name" value="VACUOLAR ATP SYNTHASE SUBUNIT H"/>
    <property type="match status" value="1"/>
</dbReference>
<protein>
    <submittedName>
        <fullName evidence="11">V-type proton ATPase subunit e</fullName>
    </submittedName>
</protein>
<evidence type="ECO:0000256" key="5">
    <source>
        <dbReference type="ARBA" id="ARBA00022781"/>
    </source>
</evidence>
<dbReference type="Pfam" id="PF16414">
    <property type="entry name" value="NPC1_N"/>
    <property type="match status" value="1"/>
</dbReference>
<keyword evidence="3" id="KW-0813">Transport</keyword>
<keyword evidence="6 9" id="KW-1133">Transmembrane helix</keyword>
<dbReference type="InterPro" id="IPR032190">
    <property type="entry name" value="NPC1_N"/>
</dbReference>
<organism evidence="11 12">
    <name type="scientific">Echinococcus granulosus</name>
    <name type="common">Hydatid tapeworm</name>
    <dbReference type="NCBI Taxonomy" id="6210"/>
    <lineage>
        <taxon>Eukaryota</taxon>
        <taxon>Metazoa</taxon>
        <taxon>Spiralia</taxon>
        <taxon>Lophotrochozoa</taxon>
        <taxon>Platyhelminthes</taxon>
        <taxon>Cestoda</taxon>
        <taxon>Eucestoda</taxon>
        <taxon>Cyclophyllidea</taxon>
        <taxon>Taeniidae</taxon>
        <taxon>Echinococcus</taxon>
        <taxon>Echinococcus granulosus group</taxon>
    </lineage>
</organism>
<dbReference type="GO" id="GO:0046961">
    <property type="term" value="F:proton-transporting ATPase activity, rotational mechanism"/>
    <property type="evidence" value="ECO:0007669"/>
    <property type="project" value="InterPro"/>
</dbReference>
<feature type="transmembrane region" description="Helical" evidence="9">
    <location>
        <begin position="183"/>
        <end position="202"/>
    </location>
</feature>
<dbReference type="GeneID" id="36339001"/>
<evidence type="ECO:0000256" key="8">
    <source>
        <dbReference type="ARBA" id="ARBA00023136"/>
    </source>
</evidence>
<proteinExistence type="inferred from homology"/>
<evidence type="ECO:0000313" key="11">
    <source>
        <dbReference type="EMBL" id="EUB61740.1"/>
    </source>
</evidence>
<dbReference type="AlphaFoldDB" id="W6UJN6"/>
<evidence type="ECO:0000256" key="3">
    <source>
        <dbReference type="ARBA" id="ARBA00022448"/>
    </source>
</evidence>
<dbReference type="STRING" id="6210.W6UJN6"/>
<dbReference type="CTD" id="36339001"/>
<dbReference type="InterPro" id="IPR008389">
    <property type="entry name" value="ATPase_V0-cplx_e1/e2_su"/>
</dbReference>
<dbReference type="Proteomes" id="UP000019149">
    <property type="component" value="Unassembled WGS sequence"/>
</dbReference>
<reference evidence="11 12" key="1">
    <citation type="journal article" date="2013" name="Nat. Genet.">
        <title>The genome of the hydatid tapeworm Echinococcus granulosus.</title>
        <authorList>
            <person name="Zheng H."/>
            <person name="Zhang W."/>
            <person name="Zhang L."/>
            <person name="Zhang Z."/>
            <person name="Li J."/>
            <person name="Lu G."/>
            <person name="Zhu Y."/>
            <person name="Wang Y."/>
            <person name="Huang Y."/>
            <person name="Liu J."/>
            <person name="Kang H."/>
            <person name="Chen J."/>
            <person name="Wang L."/>
            <person name="Chen A."/>
            <person name="Yu S."/>
            <person name="Gao Z."/>
            <person name="Jin L."/>
            <person name="Gu W."/>
            <person name="Wang Z."/>
            <person name="Zhao L."/>
            <person name="Shi B."/>
            <person name="Wen H."/>
            <person name="Lin R."/>
            <person name="Jones M.K."/>
            <person name="Brejova B."/>
            <person name="Vinar T."/>
            <person name="Zhao G."/>
            <person name="McManus D.P."/>
            <person name="Chen Z."/>
            <person name="Zhou Y."/>
            <person name="Wang S."/>
        </authorList>
    </citation>
    <scope>NUCLEOTIDE SEQUENCE [LARGE SCALE GENOMIC DNA]</scope>
</reference>
<feature type="transmembrane region" description="Helical" evidence="9">
    <location>
        <begin position="38"/>
        <end position="59"/>
    </location>
</feature>
<gene>
    <name evidence="11" type="ORF">EGR_03286</name>
</gene>
<evidence type="ECO:0000256" key="6">
    <source>
        <dbReference type="ARBA" id="ARBA00022989"/>
    </source>
</evidence>
<dbReference type="GO" id="GO:0033181">
    <property type="term" value="C:plasma membrane proton-transporting V-type ATPase complex"/>
    <property type="evidence" value="ECO:0007669"/>
    <property type="project" value="TreeGrafter"/>
</dbReference>
<evidence type="ECO:0000256" key="4">
    <source>
        <dbReference type="ARBA" id="ARBA00022692"/>
    </source>
</evidence>
<comment type="similarity">
    <text evidence="2">Belongs to the V-ATPase e1/e2 subunit family.</text>
</comment>
<dbReference type="GO" id="GO:0033179">
    <property type="term" value="C:proton-transporting V-type ATPase, V0 domain"/>
    <property type="evidence" value="ECO:0007669"/>
    <property type="project" value="InterPro"/>
</dbReference>
<evidence type="ECO:0000256" key="1">
    <source>
        <dbReference type="ARBA" id="ARBA00004127"/>
    </source>
</evidence>
<accession>W6UJN6</accession>
<evidence type="ECO:0000256" key="2">
    <source>
        <dbReference type="ARBA" id="ARBA00008328"/>
    </source>
</evidence>
<keyword evidence="12" id="KW-1185">Reference proteome</keyword>
<name>W6UJN6_ECHGR</name>
<dbReference type="OrthoDB" id="6252052at2759"/>
<comment type="subcellular location">
    <subcellularLocation>
        <location evidence="1">Endomembrane system</location>
        <topology evidence="1">Multi-pass membrane protein</topology>
    </subcellularLocation>
</comment>
<keyword evidence="4 9" id="KW-0812">Transmembrane</keyword>
<feature type="transmembrane region" description="Helical" evidence="9">
    <location>
        <begin position="6"/>
        <end position="26"/>
    </location>
</feature>
<evidence type="ECO:0000259" key="10">
    <source>
        <dbReference type="Pfam" id="PF16414"/>
    </source>
</evidence>
<evidence type="ECO:0000256" key="9">
    <source>
        <dbReference type="SAM" id="Phobius"/>
    </source>
</evidence>
<dbReference type="Pfam" id="PF05493">
    <property type="entry name" value="ATP_synt_H"/>
    <property type="match status" value="1"/>
</dbReference>
<evidence type="ECO:0000256" key="7">
    <source>
        <dbReference type="ARBA" id="ARBA00023065"/>
    </source>
</evidence>
<keyword evidence="8 9" id="KW-0472">Membrane</keyword>
<dbReference type="RefSeq" id="XP_024352936.1">
    <property type="nucleotide sequence ID" value="XM_024492535.1"/>
</dbReference>
<sequence>MTPGFYVPVGVVTGFWVLVAILGCLCAPKSPNKEIWRISLVLTSVCCYLFWLIFFIAQWHPFYGPVVSTKTLRVMQIDWKVNFLIDSQMVKGLVNLYRLLSHSLVVNNFLNLQLSNTHTSNVNPFSRKYIWLEIFYLLVLVSSDDWMAFEMFGCIEPAFLLAPTFLKSWVCFAYRIGNLYSRAGSMMLKGLVFGTIFLMMIASTKASCVLQGVCGKSTQHVCFPGHVSTVKISDEVASYCSKFSEGKEGCCTTEQIELVKKGLKKVGFYFGKHSKCFKLMKEMFCKFHCRKDQDEVIYDIVPDSDNSAVSMTVELEEDFVEDLFDACKDIKFLSVRVANRVCLRKPCDAKEFIRSLGTSKENGGRSPMQINFKLV</sequence>
<dbReference type="PANTHER" id="PTHR12263:SF0">
    <property type="entry name" value="V-TYPE PROTON ATPASE SUBUNIT"/>
    <property type="match status" value="1"/>
</dbReference>
<feature type="transmembrane region" description="Helical" evidence="9">
    <location>
        <begin position="158"/>
        <end position="177"/>
    </location>
</feature>
<feature type="domain" description="Niemann-Pick C1 N-terminal" evidence="10">
    <location>
        <begin position="206"/>
        <end position="373"/>
    </location>
</feature>